<evidence type="ECO:0000256" key="2">
    <source>
        <dbReference type="ARBA" id="ARBA00022553"/>
    </source>
</evidence>
<dbReference type="OrthoDB" id="5597648at2759"/>
<feature type="compositionally biased region" description="Polar residues" evidence="3">
    <location>
        <begin position="194"/>
        <end position="206"/>
    </location>
</feature>
<feature type="region of interest" description="Disordered" evidence="3">
    <location>
        <begin position="1"/>
        <end position="67"/>
    </location>
</feature>
<dbReference type="InterPro" id="IPR007998">
    <property type="entry name" value="DUF719"/>
</dbReference>
<feature type="region of interest" description="Disordered" evidence="3">
    <location>
        <begin position="103"/>
        <end position="140"/>
    </location>
</feature>
<dbReference type="Pfam" id="PF05334">
    <property type="entry name" value="DUF719"/>
    <property type="match status" value="1"/>
</dbReference>
<evidence type="ECO:0000256" key="3">
    <source>
        <dbReference type="SAM" id="MobiDB-lite"/>
    </source>
</evidence>
<sequence length="206" mass="21499">MSDSRPPGDEEERISPVGMPDPPPARAGCLNSSTDVAPTREGRRRPRDQPPSLDPQPSPPASGSSLLQGGLGYWGSWGKTLLSTATATVTTVGHSLTQVMEKAESSLGIPSPAELSSKVQEEERHTGEIRGEPEGGNAEGPSAVAMGMLSSLSSVVQSTSKTVISGGLDALEFLGKKTMDVISEGDPGFRRTKSLMTRPSTLSQVS</sequence>
<protein>
    <submittedName>
        <fullName evidence="4">Uncharacterized protein</fullName>
    </submittedName>
</protein>
<organism evidence="4 5">
    <name type="scientific">Muraenolepis orangiensis</name>
    <name type="common">Patagonian moray cod</name>
    <dbReference type="NCBI Taxonomy" id="630683"/>
    <lineage>
        <taxon>Eukaryota</taxon>
        <taxon>Metazoa</taxon>
        <taxon>Chordata</taxon>
        <taxon>Craniata</taxon>
        <taxon>Vertebrata</taxon>
        <taxon>Euteleostomi</taxon>
        <taxon>Actinopterygii</taxon>
        <taxon>Neopterygii</taxon>
        <taxon>Teleostei</taxon>
        <taxon>Neoteleostei</taxon>
        <taxon>Acanthomorphata</taxon>
        <taxon>Zeiogadaria</taxon>
        <taxon>Gadariae</taxon>
        <taxon>Gadiformes</taxon>
        <taxon>Muraenolepidoidei</taxon>
        <taxon>Muraenolepididae</taxon>
        <taxon>Muraenolepis</taxon>
    </lineage>
</organism>
<gene>
    <name evidence="4" type="ORF">NHX12_010348</name>
</gene>
<feature type="region of interest" description="Disordered" evidence="3">
    <location>
        <begin position="185"/>
        <end position="206"/>
    </location>
</feature>
<feature type="compositionally biased region" description="Basic and acidic residues" evidence="3">
    <location>
        <begin position="119"/>
        <end position="133"/>
    </location>
</feature>
<evidence type="ECO:0000256" key="1">
    <source>
        <dbReference type="ARBA" id="ARBA00006903"/>
    </source>
</evidence>
<dbReference type="Proteomes" id="UP001148018">
    <property type="component" value="Unassembled WGS sequence"/>
</dbReference>
<keyword evidence="2" id="KW-0597">Phosphoprotein</keyword>
<keyword evidence="5" id="KW-1185">Reference proteome</keyword>
<dbReference type="AlphaFoldDB" id="A0A9Q0DL45"/>
<evidence type="ECO:0000313" key="4">
    <source>
        <dbReference type="EMBL" id="KAJ3589503.1"/>
    </source>
</evidence>
<reference evidence="4" key="1">
    <citation type="submission" date="2022-07" db="EMBL/GenBank/DDBJ databases">
        <title>Chromosome-level genome of Muraenolepis orangiensis.</title>
        <authorList>
            <person name="Kim J."/>
        </authorList>
    </citation>
    <scope>NUCLEOTIDE SEQUENCE</scope>
    <source>
        <strain evidence="4">KU_S4_2022</strain>
        <tissue evidence="4">Muscle</tissue>
    </source>
</reference>
<comment type="caution">
    <text evidence="4">The sequence shown here is derived from an EMBL/GenBank/DDBJ whole genome shotgun (WGS) entry which is preliminary data.</text>
</comment>
<name>A0A9Q0DL45_9TELE</name>
<comment type="similarity">
    <text evidence="1">Belongs to the FAM114 family.</text>
</comment>
<evidence type="ECO:0000313" key="5">
    <source>
        <dbReference type="Proteomes" id="UP001148018"/>
    </source>
</evidence>
<dbReference type="PANTHER" id="PTHR12842">
    <property type="entry name" value="FI01459P"/>
    <property type="match status" value="1"/>
</dbReference>
<dbReference type="PANTHER" id="PTHR12842:SF3">
    <property type="entry name" value="PROTEIN FAM114A2"/>
    <property type="match status" value="1"/>
</dbReference>
<proteinExistence type="inferred from homology"/>
<dbReference type="EMBL" id="JANIIK010000115">
    <property type="protein sequence ID" value="KAJ3589503.1"/>
    <property type="molecule type" value="Genomic_DNA"/>
</dbReference>
<accession>A0A9Q0DL45</accession>